<feature type="transmembrane region" description="Helical" evidence="2">
    <location>
        <begin position="12"/>
        <end position="37"/>
    </location>
</feature>
<dbReference type="Pfam" id="PF10316">
    <property type="entry name" value="7TM_GPCR_Srbc"/>
    <property type="match status" value="1"/>
</dbReference>
<comment type="caution">
    <text evidence="3">The sequence shown here is derived from an EMBL/GenBank/DDBJ whole genome shotgun (WGS) entry which is preliminary data.</text>
</comment>
<keyword evidence="2" id="KW-0812">Transmembrane</keyword>
<dbReference type="AlphaFoldDB" id="A0AAD4MKJ1"/>
<name>A0AAD4MKJ1_9BILA</name>
<keyword evidence="2" id="KW-1133">Transmembrane helix</keyword>
<dbReference type="Gene3D" id="1.20.1070.10">
    <property type="entry name" value="Rhodopsin 7-helix transmembrane proteins"/>
    <property type="match status" value="1"/>
</dbReference>
<sequence length="320" mass="36575">MPSEMEYTKYLNLGFDITTVVCQVTTIFFTFHVIYCSKFDKKSAKLDRISNSFFIFLACRGLGAVIATPYHVYLTAYWSAEGGHYTPYALLWLGLALITHAYLSTLSALLLTLDRCFALTFPMHYNSRMAKWFPWFIEEVRIAKTDICVAELLFDNLSIAKGQIPKAHIQPYIIPRHWLLVYGLYRSAYNLSHTPQCYRLFCLLFVAIDEKNEWVLDKNLSYPASFSSYYRYFPKQAIFPTHHAGNDNATLPEVNSSAAVQTLETPPLEVFHFGVRNETEESNTTTSTTTKGPNEESVIQQLLRKMSPEAGLSQSPYQGR</sequence>
<dbReference type="InterPro" id="IPR019420">
    <property type="entry name" value="7TM_GPCR_serpentine_rcpt_Srbc"/>
</dbReference>
<evidence type="ECO:0000313" key="3">
    <source>
        <dbReference type="EMBL" id="KAI1695787.1"/>
    </source>
</evidence>
<evidence type="ECO:0000256" key="2">
    <source>
        <dbReference type="SAM" id="Phobius"/>
    </source>
</evidence>
<feature type="region of interest" description="Disordered" evidence="1">
    <location>
        <begin position="277"/>
        <end position="296"/>
    </location>
</feature>
<dbReference type="SUPFAM" id="SSF81321">
    <property type="entry name" value="Family A G protein-coupled receptor-like"/>
    <property type="match status" value="1"/>
</dbReference>
<organism evidence="3 4">
    <name type="scientific">Ditylenchus destructor</name>
    <dbReference type="NCBI Taxonomy" id="166010"/>
    <lineage>
        <taxon>Eukaryota</taxon>
        <taxon>Metazoa</taxon>
        <taxon>Ecdysozoa</taxon>
        <taxon>Nematoda</taxon>
        <taxon>Chromadorea</taxon>
        <taxon>Rhabditida</taxon>
        <taxon>Tylenchina</taxon>
        <taxon>Tylenchomorpha</taxon>
        <taxon>Sphaerularioidea</taxon>
        <taxon>Anguinidae</taxon>
        <taxon>Anguininae</taxon>
        <taxon>Ditylenchus</taxon>
    </lineage>
</organism>
<feature type="transmembrane region" description="Helical" evidence="2">
    <location>
        <begin position="49"/>
        <end position="70"/>
    </location>
</feature>
<gene>
    <name evidence="3" type="ORF">DdX_19388</name>
</gene>
<keyword evidence="4" id="KW-1185">Reference proteome</keyword>
<evidence type="ECO:0000256" key="1">
    <source>
        <dbReference type="SAM" id="MobiDB-lite"/>
    </source>
</evidence>
<protein>
    <submittedName>
        <fullName evidence="3">Uncharacterized protein</fullName>
    </submittedName>
</protein>
<proteinExistence type="predicted"/>
<keyword evidence="2" id="KW-0472">Membrane</keyword>
<dbReference type="Proteomes" id="UP001201812">
    <property type="component" value="Unassembled WGS sequence"/>
</dbReference>
<dbReference type="EMBL" id="JAKKPZ010000372">
    <property type="protein sequence ID" value="KAI1695787.1"/>
    <property type="molecule type" value="Genomic_DNA"/>
</dbReference>
<feature type="transmembrane region" description="Helical" evidence="2">
    <location>
        <begin position="90"/>
        <end position="113"/>
    </location>
</feature>
<evidence type="ECO:0000313" key="4">
    <source>
        <dbReference type="Proteomes" id="UP001201812"/>
    </source>
</evidence>
<reference evidence="3" key="1">
    <citation type="submission" date="2022-01" db="EMBL/GenBank/DDBJ databases">
        <title>Genome Sequence Resource for Two Populations of Ditylenchus destructor, the Migratory Endoparasitic Phytonematode.</title>
        <authorList>
            <person name="Zhang H."/>
            <person name="Lin R."/>
            <person name="Xie B."/>
        </authorList>
    </citation>
    <scope>NUCLEOTIDE SEQUENCE</scope>
    <source>
        <strain evidence="3">BazhouSP</strain>
    </source>
</reference>
<accession>A0AAD4MKJ1</accession>